<evidence type="ECO:0000313" key="4">
    <source>
        <dbReference type="Proteomes" id="UP000700596"/>
    </source>
</evidence>
<keyword evidence="2" id="KW-0472">Membrane</keyword>
<accession>A0A9P9DRD5</accession>
<feature type="region of interest" description="Disordered" evidence="1">
    <location>
        <begin position="1"/>
        <end position="33"/>
    </location>
</feature>
<reference evidence="3" key="1">
    <citation type="journal article" date="2021" name="Nat. Commun.">
        <title>Genetic determinants of endophytism in the Arabidopsis root mycobiome.</title>
        <authorList>
            <person name="Mesny F."/>
            <person name="Miyauchi S."/>
            <person name="Thiergart T."/>
            <person name="Pickel B."/>
            <person name="Atanasova L."/>
            <person name="Karlsson M."/>
            <person name="Huettel B."/>
            <person name="Barry K.W."/>
            <person name="Haridas S."/>
            <person name="Chen C."/>
            <person name="Bauer D."/>
            <person name="Andreopoulos W."/>
            <person name="Pangilinan J."/>
            <person name="LaButti K."/>
            <person name="Riley R."/>
            <person name="Lipzen A."/>
            <person name="Clum A."/>
            <person name="Drula E."/>
            <person name="Henrissat B."/>
            <person name="Kohler A."/>
            <person name="Grigoriev I.V."/>
            <person name="Martin F.M."/>
            <person name="Hacquard S."/>
        </authorList>
    </citation>
    <scope>NUCLEOTIDE SEQUENCE</scope>
    <source>
        <strain evidence="3">MPI-CAGE-CH-0243</strain>
    </source>
</reference>
<evidence type="ECO:0000256" key="2">
    <source>
        <dbReference type="SAM" id="Phobius"/>
    </source>
</evidence>
<comment type="caution">
    <text evidence="3">The sequence shown here is derived from an EMBL/GenBank/DDBJ whole genome shotgun (WGS) entry which is preliminary data.</text>
</comment>
<feature type="compositionally biased region" description="Polar residues" evidence="1">
    <location>
        <begin position="1"/>
        <end position="13"/>
    </location>
</feature>
<dbReference type="AlphaFoldDB" id="A0A9P9DRD5"/>
<evidence type="ECO:0000256" key="1">
    <source>
        <dbReference type="SAM" id="MobiDB-lite"/>
    </source>
</evidence>
<keyword evidence="2" id="KW-0812">Transmembrane</keyword>
<organism evidence="3 4">
    <name type="scientific">Dendryphion nanum</name>
    <dbReference type="NCBI Taxonomy" id="256645"/>
    <lineage>
        <taxon>Eukaryota</taxon>
        <taxon>Fungi</taxon>
        <taxon>Dikarya</taxon>
        <taxon>Ascomycota</taxon>
        <taxon>Pezizomycotina</taxon>
        <taxon>Dothideomycetes</taxon>
        <taxon>Pleosporomycetidae</taxon>
        <taxon>Pleosporales</taxon>
        <taxon>Torulaceae</taxon>
        <taxon>Dendryphion</taxon>
    </lineage>
</organism>
<dbReference type="Proteomes" id="UP000700596">
    <property type="component" value="Unassembled WGS sequence"/>
</dbReference>
<name>A0A9P9DRD5_9PLEO</name>
<evidence type="ECO:0000313" key="3">
    <source>
        <dbReference type="EMBL" id="KAH7123642.1"/>
    </source>
</evidence>
<gene>
    <name evidence="3" type="ORF">B0J11DRAFT_506706</name>
</gene>
<keyword evidence="4" id="KW-1185">Reference proteome</keyword>
<proteinExistence type="predicted"/>
<dbReference type="EMBL" id="JAGMWT010000008">
    <property type="protein sequence ID" value="KAH7123642.1"/>
    <property type="molecule type" value="Genomic_DNA"/>
</dbReference>
<protein>
    <submittedName>
        <fullName evidence="3">Uncharacterized protein</fullName>
    </submittedName>
</protein>
<keyword evidence="2" id="KW-1133">Transmembrane helix</keyword>
<feature type="transmembrane region" description="Helical" evidence="2">
    <location>
        <begin position="122"/>
        <end position="140"/>
    </location>
</feature>
<sequence length="141" mass="15257">MSLSNSTRSNITTGCEGLRNPSQGPPPFRKNEKPNDQSYFAIVNKYNYSSILSQCCQTSNLGYYSCDGPSNLMCCVYCNVTQPGLTADAAASCARRQISPQENDVWGSIQWDAKGGAEKMRLGWWAWSVVGLAVMGVAGGL</sequence>